<feature type="transmembrane region" description="Helical" evidence="9">
    <location>
        <begin position="121"/>
        <end position="144"/>
    </location>
</feature>
<reference evidence="11" key="1">
    <citation type="submission" date="2019-09" db="EMBL/GenBank/DDBJ databases">
        <title>Characterisation of the sponge microbiome using genome-centric metagenomics.</title>
        <authorList>
            <person name="Engelberts J.P."/>
            <person name="Robbins S.J."/>
            <person name="De Goeij J.M."/>
            <person name="Aranda M."/>
            <person name="Bell S.C."/>
            <person name="Webster N.S."/>
        </authorList>
    </citation>
    <scope>NUCLEOTIDE SEQUENCE</scope>
    <source>
        <strain evidence="11">SB0664_bin_27</strain>
    </source>
</reference>
<evidence type="ECO:0000313" key="11">
    <source>
        <dbReference type="EMBL" id="MXY94068.1"/>
    </source>
</evidence>
<feature type="transmembrane region" description="Helical" evidence="9">
    <location>
        <begin position="257"/>
        <end position="275"/>
    </location>
</feature>
<evidence type="ECO:0000256" key="2">
    <source>
        <dbReference type="ARBA" id="ARBA00009047"/>
    </source>
</evidence>
<dbReference type="PANTHER" id="PTHR32243">
    <property type="entry name" value="MALTOSE TRANSPORT SYSTEM PERMEASE-RELATED"/>
    <property type="match status" value="1"/>
</dbReference>
<evidence type="ECO:0000256" key="7">
    <source>
        <dbReference type="ARBA" id="ARBA00022989"/>
    </source>
</evidence>
<comment type="similarity">
    <text evidence="2">Belongs to the binding-protein-dependent transport system permease family. MalFG subfamily.</text>
</comment>
<dbReference type="PROSITE" id="PS50928">
    <property type="entry name" value="ABC_TM1"/>
    <property type="match status" value="1"/>
</dbReference>
<dbReference type="GO" id="GO:0005886">
    <property type="term" value="C:plasma membrane"/>
    <property type="evidence" value="ECO:0007669"/>
    <property type="project" value="UniProtKB-SubCell"/>
</dbReference>
<evidence type="ECO:0000259" key="10">
    <source>
        <dbReference type="PROSITE" id="PS50928"/>
    </source>
</evidence>
<dbReference type="EMBL" id="VXRG01000097">
    <property type="protein sequence ID" value="MXY94068.1"/>
    <property type="molecule type" value="Genomic_DNA"/>
</dbReference>
<protein>
    <submittedName>
        <fullName evidence="11">Carbohydrate ABC transporter permease</fullName>
    </submittedName>
</protein>
<evidence type="ECO:0000256" key="4">
    <source>
        <dbReference type="ARBA" id="ARBA00022475"/>
    </source>
</evidence>
<gene>
    <name evidence="11" type="ORF">F4Y42_11560</name>
</gene>
<dbReference type="SUPFAM" id="SSF161098">
    <property type="entry name" value="MetI-like"/>
    <property type="match status" value="1"/>
</dbReference>
<feature type="transmembrane region" description="Helical" evidence="9">
    <location>
        <begin position="229"/>
        <end position="251"/>
    </location>
</feature>
<dbReference type="Gene3D" id="1.10.3720.10">
    <property type="entry name" value="MetI-like"/>
    <property type="match status" value="1"/>
</dbReference>
<keyword evidence="6 9" id="KW-0812">Transmembrane</keyword>
<dbReference type="CDD" id="cd06261">
    <property type="entry name" value="TM_PBP2"/>
    <property type="match status" value="1"/>
</dbReference>
<evidence type="ECO:0000256" key="8">
    <source>
        <dbReference type="ARBA" id="ARBA00023136"/>
    </source>
</evidence>
<feature type="transmembrane region" description="Helical" evidence="9">
    <location>
        <begin position="25"/>
        <end position="45"/>
    </location>
</feature>
<evidence type="ECO:0000256" key="5">
    <source>
        <dbReference type="ARBA" id="ARBA00022597"/>
    </source>
</evidence>
<sequence length="291" mass="32126">MVAHVEDTRAAASKLTARRLLNSSLFYLTVAVVSLIIVFPVYWMMISTFQPSKYILHFPPPLLPQELYFDQFGELFSEHPIAKWLRNSFLIAVMTMLLCMALSVLGAFALSNLRWPGRNLFGLFLLVTQMLPEVLILIPLYILYRRLNILNSIPSLALIDAAFILPICIWILKGVFDNVPPEVLDASVVDGCTELGALWRIVLPLSAPGLAAVAVVAFFFAWNEYLYAGIMLSSGDFMPASVGLSTLKAIAQTPVEQYMAAGLVFSVLPVVFYLAMQRYIVSGLTAGAVKG</sequence>
<dbReference type="PANTHER" id="PTHR32243:SF50">
    <property type="entry name" value="MALTOSE_MALTODEXTRIN TRANSPORT SYSTEM PERMEASE PROTEIN MALG"/>
    <property type="match status" value="1"/>
</dbReference>
<feature type="domain" description="ABC transmembrane type-1" evidence="10">
    <location>
        <begin position="85"/>
        <end position="276"/>
    </location>
</feature>
<feature type="transmembrane region" description="Helical" evidence="9">
    <location>
        <begin position="196"/>
        <end position="222"/>
    </location>
</feature>
<keyword evidence="4" id="KW-1003">Cell membrane</keyword>
<evidence type="ECO:0000256" key="9">
    <source>
        <dbReference type="RuleBase" id="RU363032"/>
    </source>
</evidence>
<comment type="subcellular location">
    <subcellularLocation>
        <location evidence="1 9">Cell membrane</location>
        <topology evidence="1 9">Multi-pass membrane protein</topology>
    </subcellularLocation>
</comment>
<evidence type="ECO:0000256" key="1">
    <source>
        <dbReference type="ARBA" id="ARBA00004651"/>
    </source>
</evidence>
<accession>A0A6B0YXE3</accession>
<keyword evidence="8 9" id="KW-0472">Membrane</keyword>
<keyword evidence="7 9" id="KW-1133">Transmembrane helix</keyword>
<dbReference type="InterPro" id="IPR050901">
    <property type="entry name" value="BP-dep_ABC_trans_perm"/>
</dbReference>
<dbReference type="GO" id="GO:0055085">
    <property type="term" value="P:transmembrane transport"/>
    <property type="evidence" value="ECO:0007669"/>
    <property type="project" value="InterPro"/>
</dbReference>
<organism evidence="11">
    <name type="scientific">Caldilineaceae bacterium SB0664_bin_27</name>
    <dbReference type="NCBI Taxonomy" id="2605260"/>
    <lineage>
        <taxon>Bacteria</taxon>
        <taxon>Bacillati</taxon>
        <taxon>Chloroflexota</taxon>
        <taxon>Caldilineae</taxon>
        <taxon>Caldilineales</taxon>
        <taxon>Caldilineaceae</taxon>
    </lineage>
</organism>
<dbReference type="AlphaFoldDB" id="A0A6B0YXE3"/>
<evidence type="ECO:0000256" key="6">
    <source>
        <dbReference type="ARBA" id="ARBA00022692"/>
    </source>
</evidence>
<evidence type="ECO:0000256" key="3">
    <source>
        <dbReference type="ARBA" id="ARBA00022448"/>
    </source>
</evidence>
<keyword evidence="3 9" id="KW-0813">Transport</keyword>
<dbReference type="Pfam" id="PF00528">
    <property type="entry name" value="BPD_transp_1"/>
    <property type="match status" value="1"/>
</dbReference>
<dbReference type="InterPro" id="IPR035906">
    <property type="entry name" value="MetI-like_sf"/>
</dbReference>
<feature type="transmembrane region" description="Helical" evidence="9">
    <location>
        <begin position="89"/>
        <end position="109"/>
    </location>
</feature>
<dbReference type="InterPro" id="IPR000515">
    <property type="entry name" value="MetI-like"/>
</dbReference>
<name>A0A6B0YXE3_9CHLR</name>
<comment type="caution">
    <text evidence="11">The sequence shown here is derived from an EMBL/GenBank/DDBJ whole genome shotgun (WGS) entry which is preliminary data.</text>
</comment>
<proteinExistence type="inferred from homology"/>
<keyword evidence="5" id="KW-0762">Sugar transport</keyword>
<feature type="transmembrane region" description="Helical" evidence="9">
    <location>
        <begin position="156"/>
        <end position="176"/>
    </location>
</feature>